<keyword evidence="10" id="KW-0418">Kinase</keyword>
<dbReference type="SMART" id="SM00179">
    <property type="entry name" value="EGF_CA"/>
    <property type="match status" value="2"/>
</dbReference>
<keyword evidence="7" id="KW-0732">Signal</keyword>
<evidence type="ECO:0000256" key="10">
    <source>
        <dbReference type="ARBA" id="ARBA00022777"/>
    </source>
</evidence>
<evidence type="ECO:0000256" key="12">
    <source>
        <dbReference type="ARBA" id="ARBA00022989"/>
    </source>
</evidence>
<keyword evidence="8" id="KW-0677">Repeat</keyword>
<dbReference type="InterPro" id="IPR000152">
    <property type="entry name" value="EGF-type_Asp/Asn_hydroxyl_site"/>
</dbReference>
<reference evidence="21 22" key="1">
    <citation type="submission" date="2022-05" db="EMBL/GenBank/DDBJ databases">
        <authorList>
            <consortium name="Genoscope - CEA"/>
            <person name="William W."/>
        </authorList>
    </citation>
    <scope>NUCLEOTIDE SEQUENCE [LARGE SCALE GENOMIC DNA]</scope>
</reference>
<sequence>MTLQDFDECRASIGVCSNVNAECRNTFGSYRCSCKTGFTGNGITCTDDDECDASPFLCDTNAVCHNTPGSYRCACKIGFFGNGQTCEPGFGAGGRRGRFGSIQTRYLIKAWGARGGTHSYNYGYLPGTYNGGKGAFKEGKFRLNNGTVLNIVVGQRGGDSVEVEGGQSTSQTAAQLRKSVEDNAGTGGGGGSFVYTTDNVLVLAAGGGGGASGGYNGVDGQAGSSGTSSEGKDSSQVRNGGTDGQPGECNSEGASYHGGVGAGWFGQGCARLGSSHGERGGSRAQRWIGGQAGSMNSGNNGGPAPGAVGGFGGGGGGSEDNGASGGGDGYSGGGSGTHKHQAGGGGGSYCSGEDCSGLSGGNIKDDGAVQINEWLG</sequence>
<evidence type="ECO:0000256" key="15">
    <source>
        <dbReference type="ARBA" id="ARBA00023157"/>
    </source>
</evidence>
<dbReference type="InterPro" id="IPR009030">
    <property type="entry name" value="Growth_fac_rcpt_cys_sf"/>
</dbReference>
<dbReference type="PROSITE" id="PS50026">
    <property type="entry name" value="EGF_3"/>
    <property type="match status" value="2"/>
</dbReference>
<comment type="subcellular location">
    <subcellularLocation>
        <location evidence="1">Cell membrane</location>
        <topology evidence="1">Single-pass type I membrane protein</topology>
    </subcellularLocation>
</comment>
<dbReference type="PANTHER" id="PTHR24050">
    <property type="entry name" value="PA14 DOMAIN-CONTAINING PROTEIN"/>
    <property type="match status" value="1"/>
</dbReference>
<evidence type="ECO:0000256" key="8">
    <source>
        <dbReference type="ARBA" id="ARBA00022737"/>
    </source>
</evidence>
<dbReference type="FunFam" id="2.10.25.10:FF:000038">
    <property type="entry name" value="Fibrillin 2"/>
    <property type="match status" value="2"/>
</dbReference>
<evidence type="ECO:0000256" key="7">
    <source>
        <dbReference type="ARBA" id="ARBA00022729"/>
    </source>
</evidence>
<dbReference type="InterPro" id="IPR018097">
    <property type="entry name" value="EGF_Ca-bd_CS"/>
</dbReference>
<dbReference type="InterPro" id="IPR049883">
    <property type="entry name" value="NOTCH1_EGF-like"/>
</dbReference>
<dbReference type="InterPro" id="IPR001881">
    <property type="entry name" value="EGF-like_Ca-bd_dom"/>
</dbReference>
<keyword evidence="12" id="KW-1133">Transmembrane helix</keyword>
<keyword evidence="5" id="KW-0808">Transferase</keyword>
<feature type="compositionally biased region" description="Gly residues" evidence="19">
    <location>
        <begin position="299"/>
        <end position="349"/>
    </location>
</feature>
<evidence type="ECO:0000256" key="2">
    <source>
        <dbReference type="ARBA" id="ARBA00011902"/>
    </source>
</evidence>
<keyword evidence="22" id="KW-1185">Reference proteome</keyword>
<dbReference type="InterPro" id="IPR000742">
    <property type="entry name" value="EGF"/>
</dbReference>
<keyword evidence="4 18" id="KW-0245">EGF-like domain</keyword>
<keyword evidence="11" id="KW-0067">ATP-binding</keyword>
<dbReference type="GO" id="GO:0005524">
    <property type="term" value="F:ATP binding"/>
    <property type="evidence" value="ECO:0007669"/>
    <property type="project" value="UniProtKB-KW"/>
</dbReference>
<keyword evidence="9" id="KW-0547">Nucleotide-binding</keyword>
<dbReference type="SMART" id="SM00181">
    <property type="entry name" value="EGF"/>
    <property type="match status" value="2"/>
</dbReference>
<comment type="caution">
    <text evidence="21">The sequence shown here is derived from an EMBL/GenBank/DDBJ whole genome shotgun (WGS) entry which is preliminary data.</text>
</comment>
<dbReference type="EMBL" id="CALNXJ010000182">
    <property type="protein sequence ID" value="CAH3168521.1"/>
    <property type="molecule type" value="Genomic_DNA"/>
</dbReference>
<evidence type="ECO:0000256" key="3">
    <source>
        <dbReference type="ARBA" id="ARBA00022475"/>
    </source>
</evidence>
<dbReference type="SUPFAM" id="SSF57184">
    <property type="entry name" value="Growth factor receptor domain"/>
    <property type="match status" value="1"/>
</dbReference>
<dbReference type="PANTHER" id="PTHR24050:SF28">
    <property type="entry name" value="UROMODULIN-LIKE"/>
    <property type="match status" value="1"/>
</dbReference>
<dbReference type="InterPro" id="IPR024731">
    <property type="entry name" value="NELL2-like_EGF"/>
</dbReference>
<dbReference type="GO" id="GO:0005509">
    <property type="term" value="F:calcium ion binding"/>
    <property type="evidence" value="ECO:0007669"/>
    <property type="project" value="InterPro"/>
</dbReference>
<dbReference type="AlphaFoldDB" id="A0AAU9Y5T3"/>
<protein>
    <recommendedName>
        <fullName evidence="2">receptor protein-tyrosine kinase</fullName>
        <ecNumber evidence="2">2.7.10.1</ecNumber>
    </recommendedName>
</protein>
<proteinExistence type="predicted"/>
<evidence type="ECO:0000313" key="21">
    <source>
        <dbReference type="EMBL" id="CAH3168521.1"/>
    </source>
</evidence>
<keyword evidence="6" id="KW-0812">Transmembrane</keyword>
<keyword evidence="14" id="KW-0829">Tyrosine-protein kinase</keyword>
<keyword evidence="15" id="KW-1015">Disulfide bond</keyword>
<dbReference type="PROSITE" id="PS01187">
    <property type="entry name" value="EGF_CA"/>
    <property type="match status" value="1"/>
</dbReference>
<dbReference type="CDD" id="cd00054">
    <property type="entry name" value="EGF_CA"/>
    <property type="match status" value="2"/>
</dbReference>
<feature type="region of interest" description="Disordered" evidence="19">
    <location>
        <begin position="274"/>
        <end position="349"/>
    </location>
</feature>
<evidence type="ECO:0000256" key="9">
    <source>
        <dbReference type="ARBA" id="ARBA00022741"/>
    </source>
</evidence>
<dbReference type="Pfam" id="PF07645">
    <property type="entry name" value="EGF_CA"/>
    <property type="match status" value="1"/>
</dbReference>
<dbReference type="Proteomes" id="UP001159428">
    <property type="component" value="Unassembled WGS sequence"/>
</dbReference>
<dbReference type="Pfam" id="PF12947">
    <property type="entry name" value="EGF_3"/>
    <property type="match status" value="1"/>
</dbReference>
<accession>A0AAU9Y5T3</accession>
<evidence type="ECO:0000313" key="22">
    <source>
        <dbReference type="Proteomes" id="UP001159428"/>
    </source>
</evidence>
<dbReference type="InterPro" id="IPR052235">
    <property type="entry name" value="Nephronectin_domain"/>
</dbReference>
<feature type="domain" description="EGF-like" evidence="20">
    <location>
        <begin position="5"/>
        <end position="46"/>
    </location>
</feature>
<evidence type="ECO:0000256" key="4">
    <source>
        <dbReference type="ARBA" id="ARBA00022536"/>
    </source>
</evidence>
<evidence type="ECO:0000256" key="13">
    <source>
        <dbReference type="ARBA" id="ARBA00023136"/>
    </source>
</evidence>
<evidence type="ECO:0000256" key="6">
    <source>
        <dbReference type="ARBA" id="ARBA00022692"/>
    </source>
</evidence>
<keyword evidence="13" id="KW-0472">Membrane</keyword>
<dbReference type="Gene3D" id="2.10.25.10">
    <property type="entry name" value="Laminin"/>
    <property type="match status" value="2"/>
</dbReference>
<name>A0AAU9Y5T3_9CNID</name>
<gene>
    <name evidence="21" type="ORF">PMEA_00009300</name>
</gene>
<evidence type="ECO:0000256" key="18">
    <source>
        <dbReference type="PROSITE-ProRule" id="PRU00076"/>
    </source>
</evidence>
<keyword evidence="16" id="KW-0675">Receptor</keyword>
<dbReference type="PROSITE" id="PS01186">
    <property type="entry name" value="EGF_2"/>
    <property type="match status" value="2"/>
</dbReference>
<evidence type="ECO:0000256" key="1">
    <source>
        <dbReference type="ARBA" id="ARBA00004251"/>
    </source>
</evidence>
<dbReference type="EC" id="2.7.10.1" evidence="2"/>
<evidence type="ECO:0000256" key="5">
    <source>
        <dbReference type="ARBA" id="ARBA00022679"/>
    </source>
</evidence>
<keyword evidence="17" id="KW-0325">Glycoprotein</keyword>
<evidence type="ECO:0000256" key="19">
    <source>
        <dbReference type="SAM" id="MobiDB-lite"/>
    </source>
</evidence>
<keyword evidence="3" id="KW-1003">Cell membrane</keyword>
<evidence type="ECO:0000256" key="11">
    <source>
        <dbReference type="ARBA" id="ARBA00022840"/>
    </source>
</evidence>
<dbReference type="InterPro" id="IPR055163">
    <property type="entry name" value="ALK/LTK-like_GRD"/>
</dbReference>
<evidence type="ECO:0000259" key="20">
    <source>
        <dbReference type="PROSITE" id="PS50026"/>
    </source>
</evidence>
<feature type="region of interest" description="Disordered" evidence="19">
    <location>
        <begin position="216"/>
        <end position="254"/>
    </location>
</feature>
<evidence type="ECO:0000256" key="17">
    <source>
        <dbReference type="ARBA" id="ARBA00023180"/>
    </source>
</evidence>
<comment type="caution">
    <text evidence="18">Lacks conserved residue(s) required for the propagation of feature annotation.</text>
</comment>
<organism evidence="21 22">
    <name type="scientific">Pocillopora meandrina</name>
    <dbReference type="NCBI Taxonomy" id="46732"/>
    <lineage>
        <taxon>Eukaryota</taxon>
        <taxon>Metazoa</taxon>
        <taxon>Cnidaria</taxon>
        <taxon>Anthozoa</taxon>
        <taxon>Hexacorallia</taxon>
        <taxon>Scleractinia</taxon>
        <taxon>Astrocoeniina</taxon>
        <taxon>Pocilloporidae</taxon>
        <taxon>Pocillopora</taxon>
    </lineage>
</organism>
<dbReference type="Pfam" id="PF12810">
    <property type="entry name" value="ALK_LTK_GRD"/>
    <property type="match status" value="1"/>
</dbReference>
<dbReference type="GO" id="GO:0005886">
    <property type="term" value="C:plasma membrane"/>
    <property type="evidence" value="ECO:0007669"/>
    <property type="project" value="UniProtKB-SubCell"/>
</dbReference>
<dbReference type="GO" id="GO:0004714">
    <property type="term" value="F:transmembrane receptor protein tyrosine kinase activity"/>
    <property type="evidence" value="ECO:0007669"/>
    <property type="project" value="UniProtKB-EC"/>
</dbReference>
<evidence type="ECO:0000256" key="14">
    <source>
        <dbReference type="ARBA" id="ARBA00023137"/>
    </source>
</evidence>
<evidence type="ECO:0000256" key="16">
    <source>
        <dbReference type="ARBA" id="ARBA00023170"/>
    </source>
</evidence>
<dbReference type="PROSITE" id="PS00010">
    <property type="entry name" value="ASX_HYDROXYL"/>
    <property type="match status" value="2"/>
</dbReference>
<feature type="domain" description="EGF-like" evidence="20">
    <location>
        <begin position="47"/>
        <end position="87"/>
    </location>
</feature>